<gene>
    <name evidence="2" type="ORF">MA16_Dca024398</name>
</gene>
<proteinExistence type="predicted"/>
<dbReference type="AlphaFoldDB" id="A0A2I0VP62"/>
<feature type="region of interest" description="Disordered" evidence="1">
    <location>
        <begin position="1"/>
        <end position="54"/>
    </location>
</feature>
<reference evidence="2 3" key="1">
    <citation type="journal article" date="2016" name="Sci. Rep.">
        <title>The Dendrobium catenatum Lindl. genome sequence provides insights into polysaccharide synthase, floral development and adaptive evolution.</title>
        <authorList>
            <person name="Zhang G.Q."/>
            <person name="Xu Q."/>
            <person name="Bian C."/>
            <person name="Tsai W.C."/>
            <person name="Yeh C.M."/>
            <person name="Liu K.W."/>
            <person name="Yoshida K."/>
            <person name="Zhang L.S."/>
            <person name="Chang S.B."/>
            <person name="Chen F."/>
            <person name="Shi Y."/>
            <person name="Su Y.Y."/>
            <person name="Zhang Y.Q."/>
            <person name="Chen L.J."/>
            <person name="Yin Y."/>
            <person name="Lin M."/>
            <person name="Huang H."/>
            <person name="Deng H."/>
            <person name="Wang Z.W."/>
            <person name="Zhu S.L."/>
            <person name="Zhao X."/>
            <person name="Deng C."/>
            <person name="Niu S.C."/>
            <person name="Huang J."/>
            <person name="Wang M."/>
            <person name="Liu G.H."/>
            <person name="Yang H.J."/>
            <person name="Xiao X.J."/>
            <person name="Hsiao Y.Y."/>
            <person name="Wu W.L."/>
            <person name="Chen Y.Y."/>
            <person name="Mitsuda N."/>
            <person name="Ohme-Takagi M."/>
            <person name="Luo Y.B."/>
            <person name="Van de Peer Y."/>
            <person name="Liu Z.J."/>
        </authorList>
    </citation>
    <scope>NUCLEOTIDE SEQUENCE [LARGE SCALE GENOMIC DNA]</scope>
    <source>
        <tissue evidence="2">The whole plant</tissue>
    </source>
</reference>
<protein>
    <submittedName>
        <fullName evidence="2">Uncharacterized protein</fullName>
    </submittedName>
</protein>
<reference evidence="2 3" key="2">
    <citation type="journal article" date="2017" name="Nature">
        <title>The Apostasia genome and the evolution of orchids.</title>
        <authorList>
            <person name="Zhang G.Q."/>
            <person name="Liu K.W."/>
            <person name="Li Z."/>
            <person name="Lohaus R."/>
            <person name="Hsiao Y.Y."/>
            <person name="Niu S.C."/>
            <person name="Wang J.Y."/>
            <person name="Lin Y.C."/>
            <person name="Xu Q."/>
            <person name="Chen L.J."/>
            <person name="Yoshida K."/>
            <person name="Fujiwara S."/>
            <person name="Wang Z.W."/>
            <person name="Zhang Y.Q."/>
            <person name="Mitsuda N."/>
            <person name="Wang M."/>
            <person name="Liu G.H."/>
            <person name="Pecoraro L."/>
            <person name="Huang H.X."/>
            <person name="Xiao X.J."/>
            <person name="Lin M."/>
            <person name="Wu X.Y."/>
            <person name="Wu W.L."/>
            <person name="Chen Y.Y."/>
            <person name="Chang S.B."/>
            <person name="Sakamoto S."/>
            <person name="Ohme-Takagi M."/>
            <person name="Yagi M."/>
            <person name="Zeng S.J."/>
            <person name="Shen C.Y."/>
            <person name="Yeh C.M."/>
            <person name="Luo Y.B."/>
            <person name="Tsai W.C."/>
            <person name="Van de Peer Y."/>
            <person name="Liu Z.J."/>
        </authorList>
    </citation>
    <scope>NUCLEOTIDE SEQUENCE [LARGE SCALE GENOMIC DNA]</scope>
    <source>
        <tissue evidence="2">The whole plant</tissue>
    </source>
</reference>
<keyword evidence="3" id="KW-1185">Reference proteome</keyword>
<organism evidence="2 3">
    <name type="scientific">Dendrobium catenatum</name>
    <dbReference type="NCBI Taxonomy" id="906689"/>
    <lineage>
        <taxon>Eukaryota</taxon>
        <taxon>Viridiplantae</taxon>
        <taxon>Streptophyta</taxon>
        <taxon>Embryophyta</taxon>
        <taxon>Tracheophyta</taxon>
        <taxon>Spermatophyta</taxon>
        <taxon>Magnoliopsida</taxon>
        <taxon>Liliopsida</taxon>
        <taxon>Asparagales</taxon>
        <taxon>Orchidaceae</taxon>
        <taxon>Epidendroideae</taxon>
        <taxon>Malaxideae</taxon>
        <taxon>Dendrobiinae</taxon>
        <taxon>Dendrobium</taxon>
    </lineage>
</organism>
<sequence>MDMEGTMGSTKGEMIELNTEDSKKDGLVGDESNDLASKLKSPPKHKQQQKWNKGKNYKNVKISSDVVFFGCRKPGHMKH</sequence>
<evidence type="ECO:0000313" key="3">
    <source>
        <dbReference type="Proteomes" id="UP000233837"/>
    </source>
</evidence>
<name>A0A2I0VP62_9ASPA</name>
<accession>A0A2I0VP62</accession>
<evidence type="ECO:0000256" key="1">
    <source>
        <dbReference type="SAM" id="MobiDB-lite"/>
    </source>
</evidence>
<dbReference type="EMBL" id="KZ503375">
    <property type="protein sequence ID" value="PKU65190.1"/>
    <property type="molecule type" value="Genomic_DNA"/>
</dbReference>
<feature type="compositionally biased region" description="Basic residues" evidence="1">
    <location>
        <begin position="41"/>
        <end position="54"/>
    </location>
</feature>
<evidence type="ECO:0000313" key="2">
    <source>
        <dbReference type="EMBL" id="PKU65190.1"/>
    </source>
</evidence>
<dbReference type="Proteomes" id="UP000233837">
    <property type="component" value="Unassembled WGS sequence"/>
</dbReference>